<dbReference type="Pfam" id="PF00855">
    <property type="entry name" value="PWWP"/>
    <property type="match status" value="1"/>
</dbReference>
<dbReference type="InterPro" id="IPR008942">
    <property type="entry name" value="ENTH_VHS"/>
</dbReference>
<comment type="caution">
    <text evidence="10">The sequence shown here is derived from an EMBL/GenBank/DDBJ whole genome shotgun (WGS) entry which is preliminary data.</text>
</comment>
<evidence type="ECO:0000256" key="2">
    <source>
        <dbReference type="ARBA" id="ARBA00022473"/>
    </source>
</evidence>
<dbReference type="GO" id="GO:0005634">
    <property type="term" value="C:nucleus"/>
    <property type="evidence" value="ECO:0007669"/>
    <property type="project" value="UniProtKB-SubCell"/>
</dbReference>
<dbReference type="Gene3D" id="1.25.40.90">
    <property type="match status" value="1"/>
</dbReference>
<keyword evidence="5" id="KW-0287">Flowering</keyword>
<feature type="region of interest" description="Disordered" evidence="8">
    <location>
        <begin position="767"/>
        <end position="822"/>
    </location>
</feature>
<organism evidence="10">
    <name type="scientific">Sesamum latifolium</name>
    <dbReference type="NCBI Taxonomy" id="2727402"/>
    <lineage>
        <taxon>Eukaryota</taxon>
        <taxon>Viridiplantae</taxon>
        <taxon>Streptophyta</taxon>
        <taxon>Embryophyta</taxon>
        <taxon>Tracheophyta</taxon>
        <taxon>Spermatophyta</taxon>
        <taxon>Magnoliopsida</taxon>
        <taxon>eudicotyledons</taxon>
        <taxon>Gunneridae</taxon>
        <taxon>Pentapetalae</taxon>
        <taxon>asterids</taxon>
        <taxon>lamiids</taxon>
        <taxon>Lamiales</taxon>
        <taxon>Pedaliaceae</taxon>
        <taxon>Sesamum</taxon>
    </lineage>
</organism>
<dbReference type="SMART" id="SM00582">
    <property type="entry name" value="RPR"/>
    <property type="match status" value="1"/>
</dbReference>
<feature type="region of interest" description="Disordered" evidence="8">
    <location>
        <begin position="1210"/>
        <end position="1274"/>
    </location>
</feature>
<dbReference type="SUPFAM" id="SSF63748">
    <property type="entry name" value="Tudor/PWWP/MBT"/>
    <property type="match status" value="1"/>
</dbReference>
<keyword evidence="6" id="KW-0804">Transcription</keyword>
<feature type="compositionally biased region" description="Polar residues" evidence="8">
    <location>
        <begin position="401"/>
        <end position="414"/>
    </location>
</feature>
<evidence type="ECO:0000259" key="9">
    <source>
        <dbReference type="PROSITE" id="PS51391"/>
    </source>
</evidence>
<feature type="region of interest" description="Disordered" evidence="8">
    <location>
        <begin position="1111"/>
        <end position="1135"/>
    </location>
</feature>
<dbReference type="InterPro" id="IPR006569">
    <property type="entry name" value="CID_dom"/>
</dbReference>
<feature type="region of interest" description="Disordered" evidence="8">
    <location>
        <begin position="518"/>
        <end position="548"/>
    </location>
</feature>
<feature type="compositionally biased region" description="Polar residues" evidence="8">
    <location>
        <begin position="1305"/>
        <end position="1331"/>
    </location>
</feature>
<feature type="compositionally biased region" description="Polar residues" evidence="8">
    <location>
        <begin position="858"/>
        <end position="867"/>
    </location>
</feature>
<evidence type="ECO:0000256" key="4">
    <source>
        <dbReference type="ARBA" id="ARBA00023015"/>
    </source>
</evidence>
<dbReference type="PANTHER" id="PTHR12550">
    <property type="entry name" value="HEPATOMA-DERIVED GROWTH FACTOR-RELATED"/>
    <property type="match status" value="1"/>
</dbReference>
<name>A0AAW2Y1E5_9LAMI</name>
<comment type="subcellular location">
    <subcellularLocation>
        <location evidence="1">Nucleus</location>
    </subcellularLocation>
</comment>
<protein>
    <submittedName>
        <fullName evidence="10">Protein HUA2-LIKE 3</fullName>
    </submittedName>
</protein>
<gene>
    <name evidence="10" type="ORF">Slati_0583300</name>
</gene>
<dbReference type="Gene3D" id="2.30.30.140">
    <property type="match status" value="2"/>
</dbReference>
<reference evidence="10" key="1">
    <citation type="submission" date="2020-06" db="EMBL/GenBank/DDBJ databases">
        <authorList>
            <person name="Li T."/>
            <person name="Hu X."/>
            <person name="Zhang T."/>
            <person name="Song X."/>
            <person name="Zhang H."/>
            <person name="Dai N."/>
            <person name="Sheng W."/>
            <person name="Hou X."/>
            <person name="Wei L."/>
        </authorList>
    </citation>
    <scope>NUCLEOTIDE SEQUENCE</scope>
    <source>
        <strain evidence="10">KEN1</strain>
        <tissue evidence="10">Leaf</tissue>
    </source>
</reference>
<dbReference type="InterPro" id="IPR000313">
    <property type="entry name" value="PWWP_dom"/>
</dbReference>
<keyword evidence="7" id="KW-0539">Nucleus</keyword>
<dbReference type="GO" id="GO:0006397">
    <property type="term" value="P:mRNA processing"/>
    <property type="evidence" value="ECO:0007669"/>
    <property type="project" value="UniProtKB-KW"/>
</dbReference>
<evidence type="ECO:0000256" key="8">
    <source>
        <dbReference type="SAM" id="MobiDB-lite"/>
    </source>
</evidence>
<feature type="compositionally biased region" description="Pro residues" evidence="8">
    <location>
        <begin position="1217"/>
        <end position="1233"/>
    </location>
</feature>
<dbReference type="EMBL" id="JACGWN010000002">
    <property type="protein sequence ID" value="KAL0459561.1"/>
    <property type="molecule type" value="Genomic_DNA"/>
</dbReference>
<evidence type="ECO:0000256" key="5">
    <source>
        <dbReference type="ARBA" id="ARBA00023089"/>
    </source>
</evidence>
<keyword evidence="3" id="KW-0507">mRNA processing</keyword>
<dbReference type="FunFam" id="1.25.40.90:FF:000037">
    <property type="entry name" value="Enhancer of ag-4 2"/>
    <property type="match status" value="1"/>
</dbReference>
<feature type="compositionally biased region" description="Polar residues" evidence="8">
    <location>
        <begin position="1344"/>
        <end position="1355"/>
    </location>
</feature>
<feature type="domain" description="CID" evidence="9">
    <location>
        <begin position="920"/>
        <end position="1060"/>
    </location>
</feature>
<keyword evidence="2" id="KW-0217">Developmental protein</keyword>
<dbReference type="GO" id="GO:0009908">
    <property type="term" value="P:flower development"/>
    <property type="evidence" value="ECO:0007669"/>
    <property type="project" value="UniProtKB-KW"/>
</dbReference>
<evidence type="ECO:0000256" key="1">
    <source>
        <dbReference type="ARBA" id="ARBA00004123"/>
    </source>
</evidence>
<evidence type="ECO:0000256" key="3">
    <source>
        <dbReference type="ARBA" id="ARBA00022664"/>
    </source>
</evidence>
<dbReference type="PANTHER" id="PTHR12550:SF49">
    <property type="entry name" value="PROTEIN HUA2-LIKE 2-RELATED"/>
    <property type="match status" value="1"/>
</dbReference>
<reference evidence="10" key="2">
    <citation type="journal article" date="2024" name="Plant">
        <title>Genomic evolution and insights into agronomic trait innovations of Sesamum species.</title>
        <authorList>
            <person name="Miao H."/>
            <person name="Wang L."/>
            <person name="Qu L."/>
            <person name="Liu H."/>
            <person name="Sun Y."/>
            <person name="Le M."/>
            <person name="Wang Q."/>
            <person name="Wei S."/>
            <person name="Zheng Y."/>
            <person name="Lin W."/>
            <person name="Duan Y."/>
            <person name="Cao H."/>
            <person name="Xiong S."/>
            <person name="Wang X."/>
            <person name="Wei L."/>
            <person name="Li C."/>
            <person name="Ma Q."/>
            <person name="Ju M."/>
            <person name="Zhao R."/>
            <person name="Li G."/>
            <person name="Mu C."/>
            <person name="Tian Q."/>
            <person name="Mei H."/>
            <person name="Zhang T."/>
            <person name="Gao T."/>
            <person name="Zhang H."/>
        </authorList>
    </citation>
    <scope>NUCLEOTIDE SEQUENCE</scope>
    <source>
        <strain evidence="10">KEN1</strain>
    </source>
</reference>
<feature type="region of interest" description="Disordered" evidence="8">
    <location>
        <begin position="1292"/>
        <end position="1388"/>
    </location>
</feature>
<evidence type="ECO:0000256" key="7">
    <source>
        <dbReference type="ARBA" id="ARBA00023242"/>
    </source>
</evidence>
<dbReference type="PROSITE" id="PS51391">
    <property type="entry name" value="CID"/>
    <property type="match status" value="1"/>
</dbReference>
<feature type="compositionally biased region" description="Polar residues" evidence="8">
    <location>
        <begin position="1241"/>
        <end position="1274"/>
    </location>
</feature>
<sequence>MAPSRRKGANRAAAAAAARRKWKVGDLVLAKVKGFPAWPATNGSHNKLAFLAIEVLENSDDAIGLAVDNTLEAITGPLTLKLKCVNVHLPRLPSSLHFMNFGNLFATTSEVIAIECFMAVGGGFDWVVTVSEPEKWGYPADWKKVVVYFFGTEQIAFCNPADVEEFTEEKKVSLLGKRHGKGADFVRAVKEIIDCFEKLKEQDQVSRANGTEETNITNVNNSEESLTKAVKDEAAVVTVKPLSMGTSNDLNSLTEVAVAAAAEDALHDEEIPLVEAPSNLVLTGSPECTTDLARNKTDVAQSQKSGSKRKKPAQRSKSSSRRDASRPRGMVLPSINNTRSSRRSGPNALQDRSVRRSKRIMNSSDDSEGEDVDSHALESNDSIGGSDPEIMAVDADRLGTNDGTSNLASKQEPFTENDEQETELSHRLDIQTNTVILKKKRKCNRKRHDTDTVEAAELNTVTSDAEVLRTGCASPSFSEKSTQQYAKDDGDEHLPLVKRARARMGRPSPPAEEEITFLHKEEKGSGVPESLTSQSSGPWSREVDAPADGKSAPLKKIKLVDVYHVKNFVDGEAALPPSKRLHRALEAMSANVAEVCQRASSCSPAPNTQSNVYFPSSILEGSELSVEKKAVIELGSGAVGNMINGDSLSSASEFCAMPNVETSENDAKTIKLVSDGGKADSFEHVEGVDTKCQKMSPLNEFPAEIEHHVKPDSLDVGEQFAHLDSNALGLKMSPIDQCESEHSEFNKNAKESDPDISQMDLDRIKQVAGGSPNINTGIQPDNADGEGDGTQKMKNLLSAEDNQDGKRSESVEEARPASLDSNNMLSVTPVKALNSCYHQSLFHSTSVSDDQIDDRAVSVTQSSSSLTDGPDSVARESPPSSSICNISASDNNHSLENSSACGPDVQFHLEKAKLVGKSSGKGDSLSSFEAVIGSLTRTKDSIGRATRIAIDCAKFGLATKVVEVLARNLESESSLHKKVDLFFLVDSITQCSRGMKGDAGLYPSAIQALLPRLLLAAAPPGSSSRENHRQCLKVLRVWQERKILPEPIIRHHIRELDALCGSYPTAGSRRPLRNERAFDDPIREMEGMLVDEYGSNSSIQLPGFCMPPMLRDDGGGSDSDGESFEAVTPEHNTEKLDGETTQIPAVGKRSHILEDVDGELEMEDVAPCCEVEITSTSNIGGADSTQMLHHQSNSHYAAEITPQHANDVQLTSAPLSRSPPPPPPPPPPLPPSFSCPAVLDSVTNGPNSKPYSNSQNFNSSLQESTANQSALSRVNPSTVDAGCLHVHDNKSFEAKLPRQMPEANRASSFSDHPTSFLSGRGSNSIQPTDTFSKGFHLRPPHPAPSNQFSYVQEQRIQSRRDIPPPSHLNRYRAHNAENGNFYRDRDRNKYGPRDNIGECWKPPFPSPGPCYSDGNRMAHAPMSYSGPPHEPALPNSRWNFPPRPMNHRHFDPYRPPSEGPIPVASRGVPSIFFLD</sequence>
<evidence type="ECO:0000256" key="6">
    <source>
        <dbReference type="ARBA" id="ARBA00023163"/>
    </source>
</evidence>
<feature type="region of interest" description="Disordered" evidence="8">
    <location>
        <begin position="738"/>
        <end position="757"/>
    </location>
</feature>
<accession>A0AAW2Y1E5</accession>
<feature type="region of interest" description="Disordered" evidence="8">
    <location>
        <begin position="856"/>
        <end position="884"/>
    </location>
</feature>
<keyword evidence="4" id="KW-0805">Transcription regulation</keyword>
<feature type="compositionally biased region" description="Basic and acidic residues" evidence="8">
    <location>
        <begin position="803"/>
        <end position="815"/>
    </location>
</feature>
<dbReference type="Pfam" id="PF04818">
    <property type="entry name" value="CID"/>
    <property type="match status" value="1"/>
</dbReference>
<evidence type="ECO:0000313" key="10">
    <source>
        <dbReference type="EMBL" id="KAL0459561.1"/>
    </source>
</evidence>
<feature type="region of interest" description="Disordered" evidence="8">
    <location>
        <begin position="296"/>
        <end position="427"/>
    </location>
</feature>
<proteinExistence type="predicted"/>
<feature type="compositionally biased region" description="Basic and acidic residues" evidence="8">
    <location>
        <begin position="739"/>
        <end position="753"/>
    </location>
</feature>